<feature type="region of interest" description="Disordered" evidence="1">
    <location>
        <begin position="88"/>
        <end position="113"/>
    </location>
</feature>
<protein>
    <submittedName>
        <fullName evidence="2">Uncharacterized protein</fullName>
    </submittedName>
</protein>
<name>A0A9Q1FNQ8_SYNKA</name>
<proteinExistence type="predicted"/>
<sequence length="113" mass="12226">MEGWPSANEGAGVAQLFGELSLDCQNEEAGEEGRFELALQGLNATPEQKPGPVLMELCVWISPDVHEGQCQNPSPSLWSRRLAIRQTRALPTSPPRPAPELTLCPGPKPVDLN</sequence>
<keyword evidence="3" id="KW-1185">Reference proteome</keyword>
<evidence type="ECO:0000256" key="1">
    <source>
        <dbReference type="SAM" id="MobiDB-lite"/>
    </source>
</evidence>
<dbReference type="AlphaFoldDB" id="A0A9Q1FNQ8"/>
<evidence type="ECO:0000313" key="2">
    <source>
        <dbReference type="EMBL" id="KAJ8363045.1"/>
    </source>
</evidence>
<gene>
    <name evidence="2" type="ORF">SKAU_G00118760</name>
</gene>
<evidence type="ECO:0000313" key="3">
    <source>
        <dbReference type="Proteomes" id="UP001152622"/>
    </source>
</evidence>
<comment type="caution">
    <text evidence="2">The sequence shown here is derived from an EMBL/GenBank/DDBJ whole genome shotgun (WGS) entry which is preliminary data.</text>
</comment>
<organism evidence="2 3">
    <name type="scientific">Synaphobranchus kaupii</name>
    <name type="common">Kaup's arrowtooth eel</name>
    <dbReference type="NCBI Taxonomy" id="118154"/>
    <lineage>
        <taxon>Eukaryota</taxon>
        <taxon>Metazoa</taxon>
        <taxon>Chordata</taxon>
        <taxon>Craniata</taxon>
        <taxon>Vertebrata</taxon>
        <taxon>Euteleostomi</taxon>
        <taxon>Actinopterygii</taxon>
        <taxon>Neopterygii</taxon>
        <taxon>Teleostei</taxon>
        <taxon>Anguilliformes</taxon>
        <taxon>Synaphobranchidae</taxon>
        <taxon>Synaphobranchus</taxon>
    </lineage>
</organism>
<reference evidence="2" key="1">
    <citation type="journal article" date="2023" name="Science">
        <title>Genome structures resolve the early diversification of teleost fishes.</title>
        <authorList>
            <person name="Parey E."/>
            <person name="Louis A."/>
            <person name="Montfort J."/>
            <person name="Bouchez O."/>
            <person name="Roques C."/>
            <person name="Iampietro C."/>
            <person name="Lluch J."/>
            <person name="Castinel A."/>
            <person name="Donnadieu C."/>
            <person name="Desvignes T."/>
            <person name="Floi Bucao C."/>
            <person name="Jouanno E."/>
            <person name="Wen M."/>
            <person name="Mejri S."/>
            <person name="Dirks R."/>
            <person name="Jansen H."/>
            <person name="Henkel C."/>
            <person name="Chen W.J."/>
            <person name="Zahm M."/>
            <person name="Cabau C."/>
            <person name="Klopp C."/>
            <person name="Thompson A.W."/>
            <person name="Robinson-Rechavi M."/>
            <person name="Braasch I."/>
            <person name="Lecointre G."/>
            <person name="Bobe J."/>
            <person name="Postlethwait J.H."/>
            <person name="Berthelot C."/>
            <person name="Roest Crollius H."/>
            <person name="Guiguen Y."/>
        </authorList>
    </citation>
    <scope>NUCLEOTIDE SEQUENCE</scope>
    <source>
        <strain evidence="2">WJC10195</strain>
    </source>
</reference>
<dbReference type="Proteomes" id="UP001152622">
    <property type="component" value="Chromosome 4"/>
</dbReference>
<dbReference type="EMBL" id="JAINUF010000004">
    <property type="protein sequence ID" value="KAJ8363045.1"/>
    <property type="molecule type" value="Genomic_DNA"/>
</dbReference>
<accession>A0A9Q1FNQ8</accession>